<protein>
    <submittedName>
        <fullName evidence="1">Uncharacterized protein</fullName>
    </submittedName>
</protein>
<evidence type="ECO:0000313" key="1">
    <source>
        <dbReference type="EMBL" id="MFF3671313.1"/>
    </source>
</evidence>
<keyword evidence="2" id="KW-1185">Reference proteome</keyword>
<proteinExistence type="predicted"/>
<evidence type="ECO:0000313" key="2">
    <source>
        <dbReference type="Proteomes" id="UP001602013"/>
    </source>
</evidence>
<gene>
    <name evidence="1" type="ORF">ACFYXI_37590</name>
</gene>
<reference evidence="1 2" key="1">
    <citation type="submission" date="2024-10" db="EMBL/GenBank/DDBJ databases">
        <title>The Natural Products Discovery Center: Release of the First 8490 Sequenced Strains for Exploring Actinobacteria Biosynthetic Diversity.</title>
        <authorList>
            <person name="Kalkreuter E."/>
            <person name="Kautsar S.A."/>
            <person name="Yang D."/>
            <person name="Bader C.D."/>
            <person name="Teijaro C.N."/>
            <person name="Fluegel L."/>
            <person name="Davis C.M."/>
            <person name="Simpson J.R."/>
            <person name="Lauterbach L."/>
            <person name="Steele A.D."/>
            <person name="Gui C."/>
            <person name="Meng S."/>
            <person name="Li G."/>
            <person name="Viehrig K."/>
            <person name="Ye F."/>
            <person name="Su P."/>
            <person name="Kiefer A.F."/>
            <person name="Nichols A."/>
            <person name="Cepeda A.J."/>
            <person name="Yan W."/>
            <person name="Fan B."/>
            <person name="Jiang Y."/>
            <person name="Adhikari A."/>
            <person name="Zheng C.-J."/>
            <person name="Schuster L."/>
            <person name="Cowan T.M."/>
            <person name="Smanski M.J."/>
            <person name="Chevrette M.G."/>
            <person name="De Carvalho L.P.S."/>
            <person name="Shen B."/>
        </authorList>
    </citation>
    <scope>NUCLEOTIDE SEQUENCE [LARGE SCALE GENOMIC DNA]</scope>
    <source>
        <strain evidence="1 2">NPDC002173</strain>
    </source>
</reference>
<comment type="caution">
    <text evidence="1">The sequence shown here is derived from an EMBL/GenBank/DDBJ whole genome shotgun (WGS) entry which is preliminary data.</text>
</comment>
<dbReference type="RefSeq" id="WP_387417499.1">
    <property type="nucleotide sequence ID" value="NZ_JBIASD010000044.1"/>
</dbReference>
<accession>A0ABW6T290</accession>
<organism evidence="1 2">
    <name type="scientific">Microtetraspora malaysiensis</name>
    <dbReference type="NCBI Taxonomy" id="161358"/>
    <lineage>
        <taxon>Bacteria</taxon>
        <taxon>Bacillati</taxon>
        <taxon>Actinomycetota</taxon>
        <taxon>Actinomycetes</taxon>
        <taxon>Streptosporangiales</taxon>
        <taxon>Streptosporangiaceae</taxon>
        <taxon>Microtetraspora</taxon>
    </lineage>
</organism>
<dbReference type="EMBL" id="JBIASD010000044">
    <property type="protein sequence ID" value="MFF3671313.1"/>
    <property type="molecule type" value="Genomic_DNA"/>
</dbReference>
<name>A0ABW6T290_9ACTN</name>
<dbReference type="Proteomes" id="UP001602013">
    <property type="component" value="Unassembled WGS sequence"/>
</dbReference>
<sequence length="107" mass="11139">MKSDPYTYVAMSIDPGAPAYLAVSFYTPDLRVGASALDSGRPYLSIRSREADITVSTSGAGPVTTADVDIARQIFNAAARYLADCEHLHSGQQPADSNAPACDGSAA</sequence>